<dbReference type="Pfam" id="PF00172">
    <property type="entry name" value="Zn_clus"/>
    <property type="match status" value="1"/>
</dbReference>
<dbReference type="GO" id="GO:0005634">
    <property type="term" value="C:nucleus"/>
    <property type="evidence" value="ECO:0007669"/>
    <property type="project" value="UniProtKB-SubCell"/>
</dbReference>
<dbReference type="STRING" id="101127.A0A1X2GN53"/>
<keyword evidence="3" id="KW-0805">Transcription regulation</keyword>
<dbReference type="SUPFAM" id="SSF57701">
    <property type="entry name" value="Zn2/Cys6 DNA-binding domain"/>
    <property type="match status" value="1"/>
</dbReference>
<evidence type="ECO:0000313" key="9">
    <source>
        <dbReference type="Proteomes" id="UP000242146"/>
    </source>
</evidence>
<gene>
    <name evidence="8" type="ORF">DM01DRAFT_1406138</name>
</gene>
<dbReference type="GO" id="GO:0000981">
    <property type="term" value="F:DNA-binding transcription factor activity, RNA polymerase II-specific"/>
    <property type="evidence" value="ECO:0007669"/>
    <property type="project" value="InterPro"/>
</dbReference>
<dbReference type="InterPro" id="IPR036864">
    <property type="entry name" value="Zn2-C6_fun-type_DNA-bd_sf"/>
</dbReference>
<dbReference type="CDD" id="cd00067">
    <property type="entry name" value="GAL4"/>
    <property type="match status" value="1"/>
</dbReference>
<organism evidence="8 9">
    <name type="scientific">Hesseltinella vesiculosa</name>
    <dbReference type="NCBI Taxonomy" id="101127"/>
    <lineage>
        <taxon>Eukaryota</taxon>
        <taxon>Fungi</taxon>
        <taxon>Fungi incertae sedis</taxon>
        <taxon>Mucoromycota</taxon>
        <taxon>Mucoromycotina</taxon>
        <taxon>Mucoromycetes</taxon>
        <taxon>Mucorales</taxon>
        <taxon>Cunninghamellaceae</taxon>
        <taxon>Hesseltinella</taxon>
    </lineage>
</organism>
<evidence type="ECO:0000259" key="7">
    <source>
        <dbReference type="PROSITE" id="PS50048"/>
    </source>
</evidence>
<evidence type="ECO:0000256" key="1">
    <source>
        <dbReference type="ARBA" id="ARBA00004123"/>
    </source>
</evidence>
<dbReference type="CDD" id="cd12148">
    <property type="entry name" value="fungal_TF_MHR"/>
    <property type="match status" value="1"/>
</dbReference>
<evidence type="ECO:0000256" key="3">
    <source>
        <dbReference type="ARBA" id="ARBA00023015"/>
    </source>
</evidence>
<dbReference type="GO" id="GO:0006351">
    <property type="term" value="P:DNA-templated transcription"/>
    <property type="evidence" value="ECO:0007669"/>
    <property type="project" value="InterPro"/>
</dbReference>
<dbReference type="SMART" id="SM00066">
    <property type="entry name" value="GAL4"/>
    <property type="match status" value="1"/>
</dbReference>
<keyword evidence="4" id="KW-0804">Transcription</keyword>
<feature type="domain" description="Zn(2)-C6 fungal-type" evidence="7">
    <location>
        <begin position="24"/>
        <end position="54"/>
    </location>
</feature>
<dbReference type="Proteomes" id="UP000242146">
    <property type="component" value="Unassembled WGS sequence"/>
</dbReference>
<dbReference type="PANTHER" id="PTHR47338">
    <property type="entry name" value="ZN(II)2CYS6 TRANSCRIPTION FACTOR (EUROFUNG)-RELATED"/>
    <property type="match status" value="1"/>
</dbReference>
<sequence>MQTDNDLFDYNGKTGKKRERATQACLPCRKKKKRCDGLKPECRNCQEAEIPCEYAIGKRRGPRKGYVQLLEDRLAMLESRLANTPSQPSPKHSPSHESDDIENLQLPQHDVLVSLVDLFFKYVNSIFPLMHYDSLMASVEANTVPLPLLWSILAVGARFSDHPAIKTDPPYWAGEKYAKKAASYINAALMETSVTNLQFWAIMSCLEYGRAAGSRSWIYGGTACRMCFELGFHKKETESKPIYKKDGKLDKAAMGLRNRLYGSAGNSRPQVFVKGLYDTELAPRECYNLNAAKMNVTVSGKQVTIDTDSLTMVVQPYLSLVEIFGEVISSVQSTKDTSSKSYWPPLARFDELDATLQDWNRRLPDMMTYSESNFSYHLERASFGRLCYYLYSHVLWRTLVLVLHRSSLVYVDAMGNVIRINTMDHDTHRKIRASVDVCKQMVFEAMPIFEMIRTYCGTNVNPYMAYSSYMFATILMTSAFTCNEDLHRRGGQFLSSLVQMIDILRPCWPVCERLYITTRDLMIQHSKMYPYSENRYNSTPVKVATLPIGPVPITQISDITDPPVKRRMTSMSSASSTSSFSPPGIRGLQSPKPWTDPVPANDPSAAIPPWDRQKTHIPPIPHPLPSISTPANTLPAASALDLNDCAIDFNSSAFLNDTDLFGQLMFDETKMISMLSGNIYNANGPGTALPPFDNNNDDSEISLLFPQSNPALFGHQTHTPWPA</sequence>
<dbReference type="GO" id="GO:0008270">
    <property type="term" value="F:zinc ion binding"/>
    <property type="evidence" value="ECO:0007669"/>
    <property type="project" value="InterPro"/>
</dbReference>
<comment type="subcellular location">
    <subcellularLocation>
        <location evidence="1">Nucleus</location>
    </subcellularLocation>
</comment>
<dbReference type="Gene3D" id="4.10.240.10">
    <property type="entry name" value="Zn(2)-C6 fungal-type DNA-binding domain"/>
    <property type="match status" value="1"/>
</dbReference>
<dbReference type="AlphaFoldDB" id="A0A1X2GN53"/>
<keyword evidence="9" id="KW-1185">Reference proteome</keyword>
<protein>
    <recommendedName>
        <fullName evidence="7">Zn(2)-C6 fungal-type domain-containing protein</fullName>
    </recommendedName>
</protein>
<dbReference type="InterPro" id="IPR007219">
    <property type="entry name" value="XnlR_reg_dom"/>
</dbReference>
<dbReference type="InterPro" id="IPR050815">
    <property type="entry name" value="TF_fung"/>
</dbReference>
<dbReference type="PROSITE" id="PS50048">
    <property type="entry name" value="ZN2_CY6_FUNGAL_2"/>
    <property type="match status" value="1"/>
</dbReference>
<dbReference type="PANTHER" id="PTHR47338:SF5">
    <property type="entry name" value="ZN(II)2CYS6 TRANSCRIPTION FACTOR (EUROFUNG)"/>
    <property type="match status" value="1"/>
</dbReference>
<name>A0A1X2GN53_9FUNG</name>
<proteinExistence type="predicted"/>
<dbReference type="GO" id="GO:0003677">
    <property type="term" value="F:DNA binding"/>
    <property type="evidence" value="ECO:0007669"/>
    <property type="project" value="InterPro"/>
</dbReference>
<evidence type="ECO:0000256" key="5">
    <source>
        <dbReference type="ARBA" id="ARBA00023242"/>
    </source>
</evidence>
<feature type="compositionally biased region" description="Low complexity" evidence="6">
    <location>
        <begin position="569"/>
        <end position="581"/>
    </location>
</feature>
<evidence type="ECO:0000256" key="6">
    <source>
        <dbReference type="SAM" id="MobiDB-lite"/>
    </source>
</evidence>
<reference evidence="8 9" key="1">
    <citation type="submission" date="2016-07" db="EMBL/GenBank/DDBJ databases">
        <title>Pervasive Adenine N6-methylation of Active Genes in Fungi.</title>
        <authorList>
            <consortium name="DOE Joint Genome Institute"/>
            <person name="Mondo S.J."/>
            <person name="Dannebaum R.O."/>
            <person name="Kuo R.C."/>
            <person name="Labutti K."/>
            <person name="Haridas S."/>
            <person name="Kuo A."/>
            <person name="Salamov A."/>
            <person name="Ahrendt S.R."/>
            <person name="Lipzen A."/>
            <person name="Sullivan W."/>
            <person name="Andreopoulos W.B."/>
            <person name="Clum A."/>
            <person name="Lindquist E."/>
            <person name="Daum C."/>
            <person name="Ramamoorthy G.K."/>
            <person name="Gryganskyi A."/>
            <person name="Culley D."/>
            <person name="Magnuson J.K."/>
            <person name="James T.Y."/>
            <person name="O'Malley M.A."/>
            <person name="Stajich J.E."/>
            <person name="Spatafora J.W."/>
            <person name="Visel A."/>
            <person name="Grigoriev I.V."/>
        </authorList>
    </citation>
    <scope>NUCLEOTIDE SEQUENCE [LARGE SCALE GENOMIC DNA]</scope>
    <source>
        <strain evidence="8 9">NRRL 3301</strain>
    </source>
</reference>
<evidence type="ECO:0000256" key="2">
    <source>
        <dbReference type="ARBA" id="ARBA00022723"/>
    </source>
</evidence>
<feature type="region of interest" description="Disordered" evidence="6">
    <location>
        <begin position="563"/>
        <end position="622"/>
    </location>
</feature>
<comment type="caution">
    <text evidence="8">The sequence shown here is derived from an EMBL/GenBank/DDBJ whole genome shotgun (WGS) entry which is preliminary data.</text>
</comment>
<keyword evidence="5" id="KW-0539">Nucleus</keyword>
<dbReference type="PROSITE" id="PS00463">
    <property type="entry name" value="ZN2_CY6_FUNGAL_1"/>
    <property type="match status" value="1"/>
</dbReference>
<dbReference type="InterPro" id="IPR001138">
    <property type="entry name" value="Zn2Cys6_DnaBD"/>
</dbReference>
<evidence type="ECO:0000256" key="4">
    <source>
        <dbReference type="ARBA" id="ARBA00023163"/>
    </source>
</evidence>
<accession>A0A1X2GN53</accession>
<evidence type="ECO:0000313" key="8">
    <source>
        <dbReference type="EMBL" id="ORX57600.1"/>
    </source>
</evidence>
<dbReference type="OrthoDB" id="2123952at2759"/>
<keyword evidence="2" id="KW-0479">Metal-binding</keyword>
<dbReference type="Pfam" id="PF04082">
    <property type="entry name" value="Fungal_trans"/>
    <property type="match status" value="1"/>
</dbReference>
<dbReference type="EMBL" id="MCGT01000008">
    <property type="protein sequence ID" value="ORX57600.1"/>
    <property type="molecule type" value="Genomic_DNA"/>
</dbReference>